<keyword evidence="1" id="KW-0812">Transmembrane</keyword>
<keyword evidence="1" id="KW-0472">Membrane</keyword>
<dbReference type="Proteomes" id="UP000064844">
    <property type="component" value="Chromosome"/>
</dbReference>
<dbReference type="EMBL" id="QEKK01000001">
    <property type="protein sequence ID" value="PVY60080.1"/>
    <property type="molecule type" value="Genomic_DNA"/>
</dbReference>
<keyword evidence="1" id="KW-1133">Transmembrane helix</keyword>
<dbReference type="OrthoDB" id="9988911at2"/>
<organism evidence="2 4">
    <name type="scientific">Intestinimonas butyriciproducens</name>
    <dbReference type="NCBI Taxonomy" id="1297617"/>
    <lineage>
        <taxon>Bacteria</taxon>
        <taxon>Bacillati</taxon>
        <taxon>Bacillota</taxon>
        <taxon>Clostridia</taxon>
        <taxon>Eubacteriales</taxon>
        <taxon>Intestinimonas</taxon>
    </lineage>
</organism>
<dbReference type="GeneID" id="93227677"/>
<keyword evidence="4" id="KW-1185">Reference proteome</keyword>
<dbReference type="AlphaFoldDB" id="A0A0S2VZA5"/>
<dbReference type="EMBL" id="CP011307">
    <property type="protein sequence ID" value="ALP92429.1"/>
    <property type="molecule type" value="Genomic_DNA"/>
</dbReference>
<evidence type="ECO:0000256" key="1">
    <source>
        <dbReference type="SAM" id="Phobius"/>
    </source>
</evidence>
<evidence type="ECO:0000313" key="4">
    <source>
        <dbReference type="Proteomes" id="UP000064844"/>
    </source>
</evidence>
<evidence type="ECO:0000313" key="2">
    <source>
        <dbReference type="EMBL" id="ALP92429.1"/>
    </source>
</evidence>
<reference evidence="4" key="2">
    <citation type="submission" date="2015-04" db="EMBL/GenBank/DDBJ databases">
        <title>A butyrogenic pathway from the amino acid lysine in a human gut commensal.</title>
        <authorList>
            <person name="de Vos W.M."/>
            <person name="Bui N.T.P."/>
            <person name="Plugge C.M."/>
            <person name="Ritari J."/>
        </authorList>
    </citation>
    <scope>NUCLEOTIDE SEQUENCE [LARGE SCALE GENOMIC DNA]</scope>
    <source>
        <strain evidence="4">AF211</strain>
    </source>
</reference>
<name>A0A0S2VZA5_9FIRM</name>
<accession>A0A0S2VZA5</accession>
<reference evidence="2 4" key="1">
    <citation type="journal article" date="2015" name="Nat. Commun.">
        <title>Production of butyrate from lysine and the Amadori product fructoselysine by a human gut commensal.</title>
        <authorList>
            <person name="Bui T.P."/>
            <person name="Ritari J."/>
            <person name="Boeren S."/>
            <person name="de Waard P."/>
            <person name="Plugge C.M."/>
            <person name="de Vos W.M."/>
        </authorList>
    </citation>
    <scope>NUCLEOTIDE SEQUENCE [LARGE SCALE GENOMIC DNA]</scope>
    <source>
        <strain evidence="2 4">AF211</strain>
    </source>
</reference>
<sequence>MRTTPRSRLLLIELICDFIIFSLCAVVCVTLLSQARIMSRESSQLTEAVYIAQDAAERYRAGLPVYSSYFTDGTPDTSTLDPLLKSSVPEYSVSLSEEGALVQISVFSSFPMEDPVPLYTLTVRKEEAAS</sequence>
<dbReference type="STRING" id="1297617.IB211_00033c"/>
<dbReference type="KEGG" id="ibu:IB211_00033c"/>
<protein>
    <submittedName>
        <fullName evidence="2">Uncharacterized protein</fullName>
    </submittedName>
</protein>
<dbReference type="Proteomes" id="UP000245778">
    <property type="component" value="Unassembled WGS sequence"/>
</dbReference>
<dbReference type="RefSeq" id="WP_058116705.1">
    <property type="nucleotide sequence ID" value="NZ_CAMREZ010000004.1"/>
</dbReference>
<reference evidence="3 5" key="3">
    <citation type="submission" date="2018-04" db="EMBL/GenBank/DDBJ databases">
        <title>Genomic Encyclopedia of Type Strains, Phase IV (KMG-IV): sequencing the most valuable type-strain genomes for metagenomic binning, comparative biology and taxonomic classification.</title>
        <authorList>
            <person name="Goeker M."/>
        </authorList>
    </citation>
    <scope>NUCLEOTIDE SEQUENCE [LARGE SCALE GENOMIC DNA]</scope>
    <source>
        <strain evidence="3 5">DSM 26588</strain>
    </source>
</reference>
<evidence type="ECO:0000313" key="5">
    <source>
        <dbReference type="Proteomes" id="UP000245778"/>
    </source>
</evidence>
<dbReference type="eggNOG" id="ENOG5032BD6">
    <property type="taxonomic scope" value="Bacteria"/>
</dbReference>
<gene>
    <name evidence="3" type="ORF">C7373_101597</name>
    <name evidence="2" type="ORF">IB211_00033c</name>
</gene>
<proteinExistence type="predicted"/>
<evidence type="ECO:0000313" key="3">
    <source>
        <dbReference type="EMBL" id="PVY60080.1"/>
    </source>
</evidence>
<feature type="transmembrane region" description="Helical" evidence="1">
    <location>
        <begin position="12"/>
        <end position="32"/>
    </location>
</feature>